<name>A0A0K0G258_STRVS</name>
<proteinExistence type="predicted"/>
<reference evidence="3" key="2">
    <citation type="submission" date="2015-08" db="UniProtKB">
        <authorList>
            <consortium name="WormBaseParasite"/>
        </authorList>
    </citation>
    <scope>IDENTIFICATION</scope>
</reference>
<feature type="compositionally biased region" description="Low complexity" evidence="1">
    <location>
        <begin position="14"/>
        <end position="23"/>
    </location>
</feature>
<accession>A0A0K0G258</accession>
<evidence type="ECO:0000313" key="2">
    <source>
        <dbReference type="Proteomes" id="UP000035680"/>
    </source>
</evidence>
<evidence type="ECO:0000313" key="3">
    <source>
        <dbReference type="WBParaSite" id="SVE_1880400.1"/>
    </source>
</evidence>
<evidence type="ECO:0000256" key="1">
    <source>
        <dbReference type="SAM" id="MobiDB-lite"/>
    </source>
</evidence>
<sequence>MSNHLMTKSENGLSSSQSGSSSQYLFPSTIESSVYVSKSRTKSNVCKSLRTFKSFDGSFNASSSTENEDKYNE</sequence>
<organism evidence="2 3">
    <name type="scientific">Strongyloides venezuelensis</name>
    <name type="common">Threadworm</name>
    <dbReference type="NCBI Taxonomy" id="75913"/>
    <lineage>
        <taxon>Eukaryota</taxon>
        <taxon>Metazoa</taxon>
        <taxon>Ecdysozoa</taxon>
        <taxon>Nematoda</taxon>
        <taxon>Chromadorea</taxon>
        <taxon>Rhabditida</taxon>
        <taxon>Tylenchina</taxon>
        <taxon>Panagrolaimomorpha</taxon>
        <taxon>Strongyloidoidea</taxon>
        <taxon>Strongyloididae</taxon>
        <taxon>Strongyloides</taxon>
    </lineage>
</organism>
<dbReference type="WBParaSite" id="SVE_1880400.1">
    <property type="protein sequence ID" value="SVE_1880400.1"/>
    <property type="gene ID" value="SVE_1880400"/>
</dbReference>
<reference evidence="2" key="1">
    <citation type="submission" date="2014-07" db="EMBL/GenBank/DDBJ databases">
        <authorList>
            <person name="Martin A.A"/>
            <person name="De Silva N."/>
        </authorList>
    </citation>
    <scope>NUCLEOTIDE SEQUENCE</scope>
</reference>
<feature type="compositionally biased region" description="Polar residues" evidence="1">
    <location>
        <begin position="1"/>
        <end position="13"/>
    </location>
</feature>
<feature type="region of interest" description="Disordered" evidence="1">
    <location>
        <begin position="1"/>
        <end position="24"/>
    </location>
</feature>
<dbReference type="Proteomes" id="UP000035680">
    <property type="component" value="Unassembled WGS sequence"/>
</dbReference>
<keyword evidence="2" id="KW-1185">Reference proteome</keyword>
<protein>
    <submittedName>
        <fullName evidence="3">Uncharacterized protein</fullName>
    </submittedName>
</protein>
<dbReference type="AlphaFoldDB" id="A0A0K0G258"/>